<keyword evidence="6" id="KW-1133">Transmembrane helix</keyword>
<evidence type="ECO:0000256" key="2">
    <source>
        <dbReference type="ARBA" id="ARBA00004532"/>
    </source>
</evidence>
<evidence type="ECO:0000256" key="5">
    <source>
        <dbReference type="ARBA" id="ARBA00023331"/>
    </source>
</evidence>
<keyword evidence="3" id="KW-1052">Target cell membrane</keyword>
<dbReference type="InterPro" id="IPR009104">
    <property type="entry name" value="Anemon_actinoporin-like"/>
</dbReference>
<evidence type="ECO:0000313" key="7">
    <source>
        <dbReference type="Ensembl" id="ENSCCRP00015038820.1"/>
    </source>
</evidence>
<evidence type="ECO:0000256" key="6">
    <source>
        <dbReference type="SAM" id="Phobius"/>
    </source>
</evidence>
<dbReference type="GO" id="GO:0051715">
    <property type="term" value="P:cytolysis in another organism"/>
    <property type="evidence" value="ECO:0007669"/>
    <property type="project" value="InterPro"/>
</dbReference>
<keyword evidence="6" id="KW-0472">Membrane</keyword>
<name>A0A8C1UKQ8_CYPCA</name>
<organism evidence="7 8">
    <name type="scientific">Cyprinus carpio</name>
    <name type="common">Common carp</name>
    <dbReference type="NCBI Taxonomy" id="7962"/>
    <lineage>
        <taxon>Eukaryota</taxon>
        <taxon>Metazoa</taxon>
        <taxon>Chordata</taxon>
        <taxon>Craniata</taxon>
        <taxon>Vertebrata</taxon>
        <taxon>Euteleostomi</taxon>
        <taxon>Actinopterygii</taxon>
        <taxon>Neopterygii</taxon>
        <taxon>Teleostei</taxon>
        <taxon>Ostariophysi</taxon>
        <taxon>Cypriniformes</taxon>
        <taxon>Cyprinidae</taxon>
        <taxon>Cyprininae</taxon>
        <taxon>Cyprinus</taxon>
    </lineage>
</organism>
<dbReference type="Proteomes" id="UP000694700">
    <property type="component" value="Unplaced"/>
</dbReference>
<dbReference type="GO" id="GO:0046930">
    <property type="term" value="C:pore complex"/>
    <property type="evidence" value="ECO:0007669"/>
    <property type="project" value="InterPro"/>
</dbReference>
<evidence type="ECO:0000256" key="4">
    <source>
        <dbReference type="ARBA" id="ARBA00023298"/>
    </source>
</evidence>
<comment type="subcellular location">
    <subcellularLocation>
        <location evidence="2">Nematocyst</location>
    </subcellularLocation>
    <subcellularLocation>
        <location evidence="1">Target cell membrane</location>
    </subcellularLocation>
</comment>
<sequence length="273" mass="30038">MELCDGRLMKAVSQSNCVNSHQTLPQMFLLFFFFFFVLPVSIGGERRGHACVCQTSVCVSMSVSVIHPPLCSSTLKQRSSKPSILSAAATSTSRSSANMQNAEAVSATINTNRNCTVEITNVSSIYCLINPKVYMSSGFSYHPPQPTIRTAKTEVCSFTKNEHTATGAVGILTYDLFHMQNRMCTERMAVLFSIPFDYLLYKNVMGIGLFESSCGCDKALYKHMYEGKDFSQFTRADAGGSGIIHKAKKIDLRATMSTVGKAIIKLEVYDKMG</sequence>
<dbReference type="GO" id="GO:0044218">
    <property type="term" value="C:other organism cell membrane"/>
    <property type="evidence" value="ECO:0007669"/>
    <property type="project" value="UniProtKB-KW"/>
</dbReference>
<protein>
    <submittedName>
        <fullName evidence="7">Uncharacterized protein</fullName>
    </submittedName>
</protein>
<dbReference type="PANTHER" id="PTHR40388">
    <property type="entry name" value="BRYOPORIN"/>
    <property type="match status" value="1"/>
</dbReference>
<dbReference type="Pfam" id="PF06369">
    <property type="entry name" value="Anemone_cytotox"/>
    <property type="match status" value="1"/>
</dbReference>
<dbReference type="SUPFAM" id="SSF63724">
    <property type="entry name" value="Cytolysin/lectin"/>
    <property type="match status" value="1"/>
</dbReference>
<keyword evidence="5" id="KW-0166">Nematocyst</keyword>
<dbReference type="InterPro" id="IPR050677">
    <property type="entry name" value="Actinoporin_PFT"/>
</dbReference>
<dbReference type="InterPro" id="IPR015926">
    <property type="entry name" value="Cytolysin/lectin"/>
</dbReference>
<proteinExistence type="predicted"/>
<dbReference type="GO" id="GO:0015267">
    <property type="term" value="F:channel activity"/>
    <property type="evidence" value="ECO:0007669"/>
    <property type="project" value="InterPro"/>
</dbReference>
<dbReference type="Ensembl" id="ENSCCRT00015040147.1">
    <property type="protein sequence ID" value="ENSCCRP00015038820.1"/>
    <property type="gene ID" value="ENSCCRG00015016147.1"/>
</dbReference>
<evidence type="ECO:0000256" key="3">
    <source>
        <dbReference type="ARBA" id="ARBA00022537"/>
    </source>
</evidence>
<evidence type="ECO:0000256" key="1">
    <source>
        <dbReference type="ARBA" id="ARBA00004175"/>
    </source>
</evidence>
<dbReference type="Gene3D" id="2.60.270.20">
    <property type="entry name" value="Cytolysin/lectin"/>
    <property type="match status" value="1"/>
</dbReference>
<accession>A0A8C1UKQ8</accession>
<dbReference type="GO" id="GO:0046931">
    <property type="term" value="P:pore complex assembly"/>
    <property type="evidence" value="ECO:0007669"/>
    <property type="project" value="InterPro"/>
</dbReference>
<dbReference type="GO" id="GO:0006812">
    <property type="term" value="P:monoatomic cation transport"/>
    <property type="evidence" value="ECO:0007669"/>
    <property type="project" value="InterPro"/>
</dbReference>
<dbReference type="PANTHER" id="PTHR40388:SF3">
    <property type="entry name" value="DELTA-ACTITOXIN-AEQ1C-LIKE"/>
    <property type="match status" value="1"/>
</dbReference>
<feature type="transmembrane region" description="Helical" evidence="6">
    <location>
        <begin position="24"/>
        <end position="42"/>
    </location>
</feature>
<keyword evidence="4" id="KW-1053">Target membrane</keyword>
<reference evidence="7" key="1">
    <citation type="submission" date="2025-08" db="UniProtKB">
        <authorList>
            <consortium name="Ensembl"/>
        </authorList>
    </citation>
    <scope>IDENTIFICATION</scope>
</reference>
<evidence type="ECO:0000313" key="8">
    <source>
        <dbReference type="Proteomes" id="UP000694700"/>
    </source>
</evidence>
<keyword evidence="6" id="KW-0812">Transmembrane</keyword>
<dbReference type="GO" id="GO:0042151">
    <property type="term" value="C:nematocyst"/>
    <property type="evidence" value="ECO:0007669"/>
    <property type="project" value="UniProtKB-SubCell"/>
</dbReference>
<dbReference type="AlphaFoldDB" id="A0A8C1UKQ8"/>